<protein>
    <submittedName>
        <fullName evidence="1">Uncharacterized protein</fullName>
    </submittedName>
</protein>
<feature type="non-terminal residue" evidence="1">
    <location>
        <position position="1"/>
    </location>
</feature>
<comment type="caution">
    <text evidence="1">The sequence shown here is derived from an EMBL/GenBank/DDBJ whole genome shotgun (WGS) entry which is preliminary data.</text>
</comment>
<sequence>ASGDALETLWRLSGDSLETLWRRSGDALETAPETAPATIFDY</sequence>
<evidence type="ECO:0000313" key="2">
    <source>
        <dbReference type="EMBL" id="GAI42009.1"/>
    </source>
</evidence>
<dbReference type="AlphaFoldDB" id="X1N971"/>
<accession>X1N971</accession>
<reference evidence="1" key="1">
    <citation type="journal article" date="2014" name="Front. Microbiol.">
        <title>High frequency of phylogenetically diverse reductive dehalogenase-homologous genes in deep subseafloor sedimentary metagenomes.</title>
        <authorList>
            <person name="Kawai M."/>
            <person name="Futagami T."/>
            <person name="Toyoda A."/>
            <person name="Takaki Y."/>
            <person name="Nishi S."/>
            <person name="Hori S."/>
            <person name="Arai W."/>
            <person name="Tsubouchi T."/>
            <person name="Morono Y."/>
            <person name="Uchiyama I."/>
            <person name="Ito T."/>
            <person name="Fujiyama A."/>
            <person name="Inagaki F."/>
            <person name="Takami H."/>
        </authorList>
    </citation>
    <scope>NUCLEOTIDE SEQUENCE</scope>
    <source>
        <strain evidence="1">Expedition CK06-06</strain>
    </source>
</reference>
<gene>
    <name evidence="2" type="ORF">S06H3_39116</name>
    <name evidence="1" type="ORF">S06H3_51962</name>
</gene>
<name>X1N971_9ZZZZ</name>
<organism evidence="1">
    <name type="scientific">marine sediment metagenome</name>
    <dbReference type="NCBI Taxonomy" id="412755"/>
    <lineage>
        <taxon>unclassified sequences</taxon>
        <taxon>metagenomes</taxon>
        <taxon>ecological metagenomes</taxon>
    </lineage>
</organism>
<evidence type="ECO:0000313" key="1">
    <source>
        <dbReference type="EMBL" id="GAI40547.1"/>
    </source>
</evidence>
<dbReference type="EMBL" id="BARV01033015">
    <property type="protein sequence ID" value="GAI40547.1"/>
    <property type="molecule type" value="Genomic_DNA"/>
</dbReference>
<proteinExistence type="predicted"/>
<dbReference type="EMBL" id="BARV01023893">
    <property type="protein sequence ID" value="GAI42009.1"/>
    <property type="molecule type" value="Genomic_DNA"/>
</dbReference>